<dbReference type="Gene3D" id="2.40.50.100">
    <property type="match status" value="1"/>
</dbReference>
<dbReference type="PANTHER" id="PTHR30469:SF15">
    <property type="entry name" value="HLYD FAMILY OF SECRETION PROTEINS"/>
    <property type="match status" value="1"/>
</dbReference>
<dbReference type="GO" id="GO:0015562">
    <property type="term" value="F:efflux transmembrane transporter activity"/>
    <property type="evidence" value="ECO:0007669"/>
    <property type="project" value="TreeGrafter"/>
</dbReference>
<protein>
    <submittedName>
        <fullName evidence="6">RND family efflux transporter, MFP subunit</fullName>
    </submittedName>
</protein>
<dbReference type="Gene3D" id="2.40.420.20">
    <property type="match status" value="1"/>
</dbReference>
<dbReference type="Proteomes" id="UP000199514">
    <property type="component" value="Unassembled WGS sequence"/>
</dbReference>
<proteinExistence type="inferred from homology"/>
<dbReference type="InterPro" id="IPR058792">
    <property type="entry name" value="Beta-barrel_RND_2"/>
</dbReference>
<dbReference type="STRING" id="927664.SAMN05421780_102501"/>
<comment type="similarity">
    <text evidence="1">Belongs to the membrane fusion protein (MFP) (TC 8.A.1) family.</text>
</comment>
<reference evidence="6 7" key="1">
    <citation type="submission" date="2016-10" db="EMBL/GenBank/DDBJ databases">
        <authorList>
            <person name="de Groot N.N."/>
        </authorList>
    </citation>
    <scope>NUCLEOTIDE SEQUENCE [LARGE SCALE GENOMIC DNA]</scope>
    <source>
        <strain evidence="6 7">DSM 6793</strain>
    </source>
</reference>
<accession>A0A1I1G9R0</accession>
<dbReference type="OrthoDB" id="9806939at2"/>
<gene>
    <name evidence="6" type="ORF">SAMN05421780_102501</name>
</gene>
<dbReference type="NCBIfam" id="TIGR01730">
    <property type="entry name" value="RND_mfp"/>
    <property type="match status" value="1"/>
</dbReference>
<dbReference type="InterPro" id="IPR058637">
    <property type="entry name" value="YknX-like_C"/>
</dbReference>
<evidence type="ECO:0000256" key="1">
    <source>
        <dbReference type="ARBA" id="ARBA00009477"/>
    </source>
</evidence>
<evidence type="ECO:0000259" key="3">
    <source>
        <dbReference type="Pfam" id="PF25954"/>
    </source>
</evidence>
<feature type="domain" description="YknX-like C-terminal permuted SH3-like" evidence="5">
    <location>
        <begin position="300"/>
        <end position="366"/>
    </location>
</feature>
<dbReference type="SUPFAM" id="SSF111369">
    <property type="entry name" value="HlyD-like secretion proteins"/>
    <property type="match status" value="1"/>
</dbReference>
<dbReference type="Pfam" id="PF25973">
    <property type="entry name" value="BSH_CzcB"/>
    <property type="match status" value="1"/>
</dbReference>
<dbReference type="Gene3D" id="1.10.287.470">
    <property type="entry name" value="Helix hairpin bin"/>
    <property type="match status" value="1"/>
</dbReference>
<keyword evidence="2" id="KW-0175">Coiled coil</keyword>
<dbReference type="Pfam" id="PF25954">
    <property type="entry name" value="Beta-barrel_RND_2"/>
    <property type="match status" value="1"/>
</dbReference>
<dbReference type="PROSITE" id="PS51257">
    <property type="entry name" value="PROKAR_LIPOPROTEIN"/>
    <property type="match status" value="1"/>
</dbReference>
<evidence type="ECO:0000259" key="4">
    <source>
        <dbReference type="Pfam" id="PF25973"/>
    </source>
</evidence>
<feature type="coiled-coil region" evidence="2">
    <location>
        <begin position="108"/>
        <end position="173"/>
    </location>
</feature>
<dbReference type="PANTHER" id="PTHR30469">
    <property type="entry name" value="MULTIDRUG RESISTANCE PROTEIN MDTA"/>
    <property type="match status" value="1"/>
</dbReference>
<dbReference type="InterPro" id="IPR006143">
    <property type="entry name" value="RND_pump_MFP"/>
</dbReference>
<dbReference type="InterPro" id="IPR058647">
    <property type="entry name" value="BSH_CzcB-like"/>
</dbReference>
<dbReference type="Pfam" id="PF25989">
    <property type="entry name" value="YknX_C"/>
    <property type="match status" value="1"/>
</dbReference>
<feature type="domain" description="CusB-like beta-barrel" evidence="3">
    <location>
        <begin position="215"/>
        <end position="287"/>
    </location>
</feature>
<dbReference type="GO" id="GO:1990281">
    <property type="term" value="C:efflux pump complex"/>
    <property type="evidence" value="ECO:0007669"/>
    <property type="project" value="TreeGrafter"/>
</dbReference>
<dbReference type="RefSeq" id="WP_091509424.1">
    <property type="nucleotide sequence ID" value="NZ_FOLE01000002.1"/>
</dbReference>
<evidence type="ECO:0000313" key="7">
    <source>
        <dbReference type="Proteomes" id="UP000199514"/>
    </source>
</evidence>
<keyword evidence="7" id="KW-1185">Reference proteome</keyword>
<name>A0A1I1G9R0_9BACT</name>
<evidence type="ECO:0000313" key="6">
    <source>
        <dbReference type="EMBL" id="SFC08126.1"/>
    </source>
</evidence>
<dbReference type="Gene3D" id="2.40.30.170">
    <property type="match status" value="1"/>
</dbReference>
<dbReference type="EMBL" id="FOLE01000002">
    <property type="protein sequence ID" value="SFC08126.1"/>
    <property type="molecule type" value="Genomic_DNA"/>
</dbReference>
<dbReference type="AlphaFoldDB" id="A0A1I1G9R0"/>
<sequence length="368" mass="39217">MKSELSIIKAQALVGVGLAVLSACGSKHEQGAVEYQSKLPAVPVVVGKASTTNTAGISASGQVEALQTANISTRLMGFITSIKVKVGDRVHKGQVLATISSQEISAKRAQAQAMITEAEAAVNNAQKDYDRFTTLLAQGSATPKEMENVTFQLNSAKAHLEAAKQMRNEADAMLAYATLKAPFDGIITQKMADEGNMAAPGMPLLSLEENDGYQVRVTVPESDIEQVREGATATVNIKSTGKQLKGRVTQISESSQFTGGQYAVKISLDNPKGLYAGMYVNVNIEPKQNTQAQAETEATLVPVSSVVYRDQLTGVYTVSQKNTAMLRWVRLGKTFGDKVEVVSGLDKDESFILKADGKLANGTPVKTN</sequence>
<evidence type="ECO:0000259" key="5">
    <source>
        <dbReference type="Pfam" id="PF25989"/>
    </source>
</evidence>
<evidence type="ECO:0000256" key="2">
    <source>
        <dbReference type="SAM" id="Coils"/>
    </source>
</evidence>
<feature type="domain" description="CzcB-like barrel-sandwich hybrid" evidence="4">
    <location>
        <begin position="67"/>
        <end position="197"/>
    </location>
</feature>
<organism evidence="6 7">
    <name type="scientific">Flexibacter flexilis DSM 6793</name>
    <dbReference type="NCBI Taxonomy" id="927664"/>
    <lineage>
        <taxon>Bacteria</taxon>
        <taxon>Pseudomonadati</taxon>
        <taxon>Bacteroidota</taxon>
        <taxon>Cytophagia</taxon>
        <taxon>Cytophagales</taxon>
        <taxon>Flexibacteraceae</taxon>
        <taxon>Flexibacter</taxon>
    </lineage>
</organism>